<dbReference type="PANTHER" id="PTHR30273:SF2">
    <property type="entry name" value="PROTEIN FECR"/>
    <property type="match status" value="1"/>
</dbReference>
<dbReference type="Proteomes" id="UP000745859">
    <property type="component" value="Unassembled WGS sequence"/>
</dbReference>
<keyword evidence="1" id="KW-0472">Membrane</keyword>
<evidence type="ECO:0000259" key="3">
    <source>
        <dbReference type="Pfam" id="PF16344"/>
    </source>
</evidence>
<dbReference type="PANTHER" id="PTHR30273">
    <property type="entry name" value="PERIPLASMIC SIGNAL SENSOR AND SIGMA FACTOR ACTIVATOR FECR-RELATED"/>
    <property type="match status" value="1"/>
</dbReference>
<protein>
    <submittedName>
        <fullName evidence="4">Ferric-dicitrate binding protein FerR (Iron transport regulator)</fullName>
    </submittedName>
</protein>
<gene>
    <name evidence="4" type="ORF">FHR24_000343</name>
</gene>
<dbReference type="InterPro" id="IPR012373">
    <property type="entry name" value="Ferrdict_sens_TM"/>
</dbReference>
<reference evidence="4 5" key="1">
    <citation type="submission" date="2020-03" db="EMBL/GenBank/DDBJ databases">
        <title>Genomic Encyclopedia of Type Strains, Phase IV (KMG-IV): sequencing the most valuable type-strain genomes for metagenomic binning, comparative biology and taxonomic classification.</title>
        <authorList>
            <person name="Goeker M."/>
        </authorList>
    </citation>
    <scope>NUCLEOTIDE SEQUENCE [LARGE SCALE GENOMIC DNA]</scope>
    <source>
        <strain evidence="4 5">DSM 101599</strain>
    </source>
</reference>
<keyword evidence="1" id="KW-1133">Transmembrane helix</keyword>
<dbReference type="Pfam" id="PF16344">
    <property type="entry name" value="FecR_C"/>
    <property type="match status" value="1"/>
</dbReference>
<dbReference type="InterPro" id="IPR032508">
    <property type="entry name" value="FecR_C"/>
</dbReference>
<dbReference type="EMBL" id="JAASQL010000001">
    <property type="protein sequence ID" value="NIJ43904.1"/>
    <property type="molecule type" value="Genomic_DNA"/>
</dbReference>
<organism evidence="4 5">
    <name type="scientific">Wenyingzhuangia heitensis</name>
    <dbReference type="NCBI Taxonomy" id="1487859"/>
    <lineage>
        <taxon>Bacteria</taxon>
        <taxon>Pseudomonadati</taxon>
        <taxon>Bacteroidota</taxon>
        <taxon>Flavobacteriia</taxon>
        <taxon>Flavobacteriales</taxon>
        <taxon>Flavobacteriaceae</taxon>
        <taxon>Wenyingzhuangia</taxon>
    </lineage>
</organism>
<feature type="domain" description="Protein FecR C-terminal" evidence="3">
    <location>
        <begin position="325"/>
        <end position="392"/>
    </location>
</feature>
<keyword evidence="1" id="KW-0812">Transmembrane</keyword>
<evidence type="ECO:0000313" key="4">
    <source>
        <dbReference type="EMBL" id="NIJ43904.1"/>
    </source>
</evidence>
<dbReference type="InterPro" id="IPR006860">
    <property type="entry name" value="FecR"/>
</dbReference>
<dbReference type="Gene3D" id="2.60.120.1440">
    <property type="match status" value="1"/>
</dbReference>
<dbReference type="Pfam" id="PF04773">
    <property type="entry name" value="FecR"/>
    <property type="match status" value="1"/>
</dbReference>
<comment type="caution">
    <text evidence="4">The sequence shown here is derived from an EMBL/GenBank/DDBJ whole genome shotgun (WGS) entry which is preliminary data.</text>
</comment>
<feature type="domain" description="FecR protein" evidence="2">
    <location>
        <begin position="184"/>
        <end position="278"/>
    </location>
</feature>
<dbReference type="Gene3D" id="3.55.50.30">
    <property type="match status" value="1"/>
</dbReference>
<accession>A0ABX0U4Y2</accession>
<name>A0ABX0U4Y2_9FLAO</name>
<keyword evidence="5" id="KW-1185">Reference proteome</keyword>
<sequence>MKYNNYSIEDFASDTYFQIWVFEGDLMANKFWSDWMVSHPEKKEIIADARKLVLLMGHDEDKLSKEDFDKMWKYIVLQRDLKKVEPKNHKSFLLKIAAVFVGLFTLSYAVYYFKPFLNKEQLVANVDTEARITLELEDGSVVYLDEMNSETINNKTKAIASNSNSLSYKSTKNNEVEKLVYNKITVPYGKKFELELSDGSRVTLNAGTQLKYPIRFLKDQPRNVYLEGEAFFEVAKDKKNAFTVVTDKMNTRVYGTKFNVSCYKNENKIATVLVEGSVGVYKKNGGDKNKPLLIKPGYKALYSEKNIEVTKVDISKYIAWTHNEMVFLNDSFDVIIKRLERKYNVKIQNEYSLLSAKKFTGVFKDESLESILKIFKEHTPFNYKVEKNTVTITK</sequence>
<proteinExistence type="predicted"/>
<evidence type="ECO:0000259" key="2">
    <source>
        <dbReference type="Pfam" id="PF04773"/>
    </source>
</evidence>
<feature type="transmembrane region" description="Helical" evidence="1">
    <location>
        <begin position="92"/>
        <end position="113"/>
    </location>
</feature>
<dbReference type="RefSeq" id="WP_167182965.1">
    <property type="nucleotide sequence ID" value="NZ_JAASQL010000001.1"/>
</dbReference>
<evidence type="ECO:0000313" key="5">
    <source>
        <dbReference type="Proteomes" id="UP000745859"/>
    </source>
</evidence>
<evidence type="ECO:0000256" key="1">
    <source>
        <dbReference type="SAM" id="Phobius"/>
    </source>
</evidence>